<keyword evidence="6 7" id="KW-0349">Heme</keyword>
<dbReference type="Pfam" id="PF00067">
    <property type="entry name" value="p450"/>
    <property type="match status" value="1"/>
</dbReference>
<keyword evidence="3 7" id="KW-0560">Oxidoreductase</keyword>
<dbReference type="InterPro" id="IPR017972">
    <property type="entry name" value="Cyt_P450_CS"/>
</dbReference>
<keyword evidence="9" id="KW-1185">Reference proteome</keyword>
<evidence type="ECO:0000256" key="7">
    <source>
        <dbReference type="RuleBase" id="RU000461"/>
    </source>
</evidence>
<dbReference type="GO" id="GO:0020037">
    <property type="term" value="F:heme binding"/>
    <property type="evidence" value="ECO:0007669"/>
    <property type="project" value="InterPro"/>
</dbReference>
<evidence type="ECO:0000256" key="3">
    <source>
        <dbReference type="ARBA" id="ARBA00023002"/>
    </source>
</evidence>
<evidence type="ECO:0000256" key="2">
    <source>
        <dbReference type="ARBA" id="ARBA00022723"/>
    </source>
</evidence>
<evidence type="ECO:0000313" key="8">
    <source>
        <dbReference type="EMBL" id="KAH7024594.1"/>
    </source>
</evidence>
<dbReference type="Gene3D" id="1.10.630.10">
    <property type="entry name" value="Cytochrome P450"/>
    <property type="match status" value="1"/>
</dbReference>
<dbReference type="AlphaFoldDB" id="A0A9P9BL71"/>
<evidence type="ECO:0000313" key="9">
    <source>
        <dbReference type="Proteomes" id="UP000756346"/>
    </source>
</evidence>
<dbReference type="OrthoDB" id="1470350at2759"/>
<evidence type="ECO:0000256" key="6">
    <source>
        <dbReference type="PIRSR" id="PIRSR602401-1"/>
    </source>
</evidence>
<dbReference type="PANTHER" id="PTHR46300">
    <property type="entry name" value="P450, PUTATIVE (EUROFUNG)-RELATED-RELATED"/>
    <property type="match status" value="1"/>
</dbReference>
<dbReference type="PRINTS" id="PR00463">
    <property type="entry name" value="EP450I"/>
</dbReference>
<dbReference type="GO" id="GO:0016705">
    <property type="term" value="F:oxidoreductase activity, acting on paired donors, with incorporation or reduction of molecular oxygen"/>
    <property type="evidence" value="ECO:0007669"/>
    <property type="project" value="InterPro"/>
</dbReference>
<comment type="caution">
    <text evidence="8">The sequence shown here is derived from an EMBL/GenBank/DDBJ whole genome shotgun (WGS) entry which is preliminary data.</text>
</comment>
<dbReference type="InterPro" id="IPR036396">
    <property type="entry name" value="Cyt_P450_sf"/>
</dbReference>
<dbReference type="InterPro" id="IPR001128">
    <property type="entry name" value="Cyt_P450"/>
</dbReference>
<protein>
    <submittedName>
        <fullName evidence="8">Cytochrome P450</fullName>
    </submittedName>
</protein>
<dbReference type="EMBL" id="JAGTJQ010000009">
    <property type="protein sequence ID" value="KAH7024594.1"/>
    <property type="molecule type" value="Genomic_DNA"/>
</dbReference>
<dbReference type="GeneID" id="70181392"/>
<dbReference type="Proteomes" id="UP000756346">
    <property type="component" value="Unassembled WGS sequence"/>
</dbReference>
<dbReference type="PROSITE" id="PS00086">
    <property type="entry name" value="CYTOCHROME_P450"/>
    <property type="match status" value="1"/>
</dbReference>
<accession>A0A9P9BL71</accession>
<dbReference type="SUPFAM" id="SSF48264">
    <property type="entry name" value="Cytochrome P450"/>
    <property type="match status" value="1"/>
</dbReference>
<dbReference type="InterPro" id="IPR002401">
    <property type="entry name" value="Cyt_P450_E_grp-I"/>
</dbReference>
<dbReference type="InterPro" id="IPR050364">
    <property type="entry name" value="Cytochrome_P450_fung"/>
</dbReference>
<evidence type="ECO:0000256" key="4">
    <source>
        <dbReference type="ARBA" id="ARBA00023004"/>
    </source>
</evidence>
<keyword evidence="2 6" id="KW-0479">Metal-binding</keyword>
<keyword evidence="4 6" id="KW-0408">Iron</keyword>
<dbReference type="RefSeq" id="XP_046008142.1">
    <property type="nucleotide sequence ID" value="XM_046151846.1"/>
</dbReference>
<feature type="binding site" description="axial binding residue" evidence="6">
    <location>
        <position position="509"/>
    </location>
    <ligand>
        <name>heme</name>
        <dbReference type="ChEBI" id="CHEBI:30413"/>
    </ligand>
    <ligandPart>
        <name>Fe</name>
        <dbReference type="ChEBI" id="CHEBI:18248"/>
    </ligandPart>
</feature>
<sequence length="589" mass="65587">MADFKDVLLSQPRWVALTSALVLLLGLPAAQWILNTLRPSHFPPGPPITPGLGNLLQMPLKKPYLRFQQWSREFGPEGPDGKTGKKAEIIGLKLGTANMVVLSSARVVHELLDKRGDKYSDRLPMWIVDNHILHQPEERGRLIMGYTEPFRKWRRSFQHVLAGSSIKKLLPLLEAEAAELCYKLAITPPLGLANSEDENKDSKDDSNNILFETLVRRWALAPPLLMTSGQRLRDLPDSWLADFYHGQDSLINMILPGNTPPVDLLPPLRYIPEFLASWKTKAREARRLFLRDAYGLLDAGKAHLRRTGTSTLRTFAGMDCLVAKAVRERQDGTSDKKPEHETDQFIAFQHTGFLGAAADTSIATLSTLVLVLAALPEVRSKAREEVDRVVAGVNKGGPPTADMLGEFVYLRACMSEVLRWRPTTPGALPHVLNQEDSFEGYVFPKNTTFIIDAWTIGHDEEMYDRPDEFVPERFLDNPLGLRREAAEGVEGSGGHRRPVYAFGAGRRQCPGEQFSYTYIPLTVAKLLWAFDISAPAGGIDLSIETGFVDGVVTRPAKTPVVLTVRSEERRAALVEDFERTQAVVQGLMG</sequence>
<keyword evidence="5 7" id="KW-0503">Monooxygenase</keyword>
<comment type="similarity">
    <text evidence="1 7">Belongs to the cytochrome P450 family.</text>
</comment>
<proteinExistence type="inferred from homology"/>
<dbReference type="GO" id="GO:0004497">
    <property type="term" value="F:monooxygenase activity"/>
    <property type="evidence" value="ECO:0007669"/>
    <property type="project" value="UniProtKB-KW"/>
</dbReference>
<organism evidence="8 9">
    <name type="scientific">Microdochium trichocladiopsis</name>
    <dbReference type="NCBI Taxonomy" id="1682393"/>
    <lineage>
        <taxon>Eukaryota</taxon>
        <taxon>Fungi</taxon>
        <taxon>Dikarya</taxon>
        <taxon>Ascomycota</taxon>
        <taxon>Pezizomycotina</taxon>
        <taxon>Sordariomycetes</taxon>
        <taxon>Xylariomycetidae</taxon>
        <taxon>Xylariales</taxon>
        <taxon>Microdochiaceae</taxon>
        <taxon>Microdochium</taxon>
    </lineage>
</organism>
<dbReference type="GO" id="GO:0005506">
    <property type="term" value="F:iron ion binding"/>
    <property type="evidence" value="ECO:0007669"/>
    <property type="project" value="InterPro"/>
</dbReference>
<dbReference type="PANTHER" id="PTHR46300:SF2">
    <property type="entry name" value="CYTOCHROME P450 MONOOXYGENASE ALNH-RELATED"/>
    <property type="match status" value="1"/>
</dbReference>
<name>A0A9P9BL71_9PEZI</name>
<evidence type="ECO:0000256" key="1">
    <source>
        <dbReference type="ARBA" id="ARBA00010617"/>
    </source>
</evidence>
<reference evidence="8" key="1">
    <citation type="journal article" date="2021" name="Nat. Commun.">
        <title>Genetic determinants of endophytism in the Arabidopsis root mycobiome.</title>
        <authorList>
            <person name="Mesny F."/>
            <person name="Miyauchi S."/>
            <person name="Thiergart T."/>
            <person name="Pickel B."/>
            <person name="Atanasova L."/>
            <person name="Karlsson M."/>
            <person name="Huettel B."/>
            <person name="Barry K.W."/>
            <person name="Haridas S."/>
            <person name="Chen C."/>
            <person name="Bauer D."/>
            <person name="Andreopoulos W."/>
            <person name="Pangilinan J."/>
            <person name="LaButti K."/>
            <person name="Riley R."/>
            <person name="Lipzen A."/>
            <person name="Clum A."/>
            <person name="Drula E."/>
            <person name="Henrissat B."/>
            <person name="Kohler A."/>
            <person name="Grigoriev I.V."/>
            <person name="Martin F.M."/>
            <person name="Hacquard S."/>
        </authorList>
    </citation>
    <scope>NUCLEOTIDE SEQUENCE</scope>
    <source>
        <strain evidence="8">MPI-CAGE-CH-0230</strain>
    </source>
</reference>
<gene>
    <name evidence="8" type="ORF">B0I36DRAFT_295230</name>
</gene>
<comment type="cofactor">
    <cofactor evidence="6">
        <name>heme</name>
        <dbReference type="ChEBI" id="CHEBI:30413"/>
    </cofactor>
</comment>
<evidence type="ECO:0000256" key="5">
    <source>
        <dbReference type="ARBA" id="ARBA00023033"/>
    </source>
</evidence>